<name>A0A7S7M9D4_9ACTN</name>
<keyword evidence="2" id="KW-1185">Reference proteome</keyword>
<dbReference type="AlphaFoldDB" id="A0A7S7M9D4"/>
<evidence type="ECO:0000313" key="1">
    <source>
        <dbReference type="EMBL" id="QOY61033.1"/>
    </source>
</evidence>
<proteinExistence type="predicted"/>
<dbReference type="Proteomes" id="UP000593735">
    <property type="component" value="Chromosome"/>
</dbReference>
<accession>A0A7S7M9D4</accession>
<sequence length="78" mass="8295">MKRTIKVCKRCSNVDVDELKAQGRSAGVRVKIGCVHGCASSHSELRGSAFGLVDGELLVRPTQIELIQDALGNKEGSA</sequence>
<dbReference type="EMBL" id="CP063767">
    <property type="protein sequence ID" value="QOY61033.1"/>
    <property type="molecule type" value="Genomic_DNA"/>
</dbReference>
<organism evidence="1 2">
    <name type="scientific">Thermophilibacter immobilis</name>
    <dbReference type="NCBI Taxonomy" id="2779519"/>
    <lineage>
        <taxon>Bacteria</taxon>
        <taxon>Bacillati</taxon>
        <taxon>Actinomycetota</taxon>
        <taxon>Coriobacteriia</taxon>
        <taxon>Coriobacteriales</taxon>
        <taxon>Atopobiaceae</taxon>
        <taxon>Thermophilibacter</taxon>
    </lineage>
</organism>
<protein>
    <recommendedName>
        <fullName evidence="3">DUF1450 domain-containing protein</fullName>
    </recommendedName>
</protein>
<dbReference type="RefSeq" id="WP_194372010.1">
    <property type="nucleotide sequence ID" value="NZ_CP063767.1"/>
</dbReference>
<evidence type="ECO:0000313" key="2">
    <source>
        <dbReference type="Proteomes" id="UP000593735"/>
    </source>
</evidence>
<dbReference type="KEGG" id="tio:INP52_02150"/>
<gene>
    <name evidence="1" type="ORF">INP52_02150</name>
</gene>
<reference evidence="1 2" key="1">
    <citation type="submission" date="2020-10" db="EMBL/GenBank/DDBJ databases">
        <title>Olsenella immobilis sp.nov., isolated from the mud in a fermentation cellar used for the production of Chinese strong-flavoured liquor.</title>
        <authorList>
            <person name="Lu L."/>
        </authorList>
    </citation>
    <scope>NUCLEOTIDE SEQUENCE [LARGE SCALE GENOMIC DNA]</scope>
    <source>
        <strain evidence="1 2">LZLJ-2</strain>
    </source>
</reference>
<evidence type="ECO:0008006" key="3">
    <source>
        <dbReference type="Google" id="ProtNLM"/>
    </source>
</evidence>